<dbReference type="EMBL" id="LJIJ01001915">
    <property type="protein sequence ID" value="ODM90536.1"/>
    <property type="molecule type" value="Genomic_DNA"/>
</dbReference>
<dbReference type="Proteomes" id="UP000094527">
    <property type="component" value="Unassembled WGS sequence"/>
</dbReference>
<dbReference type="PANTHER" id="PTHR31650">
    <property type="entry name" value="O-ACYLTRANSFERASE (WSD1-LIKE) FAMILY PROTEIN"/>
    <property type="match status" value="1"/>
</dbReference>
<evidence type="ECO:0000259" key="1">
    <source>
        <dbReference type="Pfam" id="PF06974"/>
    </source>
</evidence>
<dbReference type="Pfam" id="PF06974">
    <property type="entry name" value="WS_DGAT_C"/>
    <property type="match status" value="1"/>
</dbReference>
<dbReference type="GO" id="GO:0005886">
    <property type="term" value="C:plasma membrane"/>
    <property type="evidence" value="ECO:0007669"/>
    <property type="project" value="TreeGrafter"/>
</dbReference>
<proteinExistence type="predicted"/>
<dbReference type="OMA" id="TIVICAF"/>
<reference evidence="2 3" key="1">
    <citation type="journal article" date="2016" name="Genome Biol. Evol.">
        <title>Gene Family Evolution Reflects Adaptation to Soil Environmental Stressors in the Genome of the Collembolan Orchesella cincta.</title>
        <authorList>
            <person name="Faddeeva-Vakhrusheva A."/>
            <person name="Derks M.F."/>
            <person name="Anvar S.Y."/>
            <person name="Agamennone V."/>
            <person name="Suring W."/>
            <person name="Smit S."/>
            <person name="van Straalen N.M."/>
            <person name="Roelofs D."/>
        </authorList>
    </citation>
    <scope>NUCLEOTIDE SEQUENCE [LARGE SCALE GENOMIC DNA]</scope>
    <source>
        <tissue evidence="2">Mixed pool</tissue>
    </source>
</reference>
<comment type="caution">
    <text evidence="2">The sequence shown here is derived from an EMBL/GenBank/DDBJ whole genome shotgun (WGS) entry which is preliminary data.</text>
</comment>
<dbReference type="AlphaFoldDB" id="A0A1D2MC08"/>
<dbReference type="InterPro" id="IPR045034">
    <property type="entry name" value="O-acyltransferase_WSD1-like"/>
</dbReference>
<dbReference type="GO" id="GO:0019432">
    <property type="term" value="P:triglyceride biosynthetic process"/>
    <property type="evidence" value="ECO:0007669"/>
    <property type="project" value="TreeGrafter"/>
</dbReference>
<feature type="domain" description="O-acyltransferase WSD1 C-terminal" evidence="1">
    <location>
        <begin position="330"/>
        <end position="471"/>
    </location>
</feature>
<dbReference type="GO" id="GO:0008374">
    <property type="term" value="F:O-acyltransferase activity"/>
    <property type="evidence" value="ECO:0007669"/>
    <property type="project" value="InterPro"/>
</dbReference>
<sequence length="479" mass="54761">MRKFVSFLAHQLESDLEKLVTTKGVLIGRDFADWYTKPSHSIVVIMKLKGKLDLELLKQHVLRTNVRKWNVKKERLEYPELQQYCTLRFGYLFFKWDRKFGISNHVKLYKSREIHEGTVVTDEKIHEIWEKVARRAFKPKVSPWECLLIQNYDPEGKIHSVEELERLPEEERHSVVVMRVHHSIFDGFSIYRLLLSLSDQGLPLWEKETARKVPKYFNLLLNLKALFCGPTSLTKTFLGGIDVLHGLHYGHGRLTGKYTIVTTPLTIKVVKNASKLHKVSFHAVLIGAISGGIRKYLLKNGLSIPLQPMRVGIPIPQPNHTSKLRNEWLSAMVNLPVEKKTAKQRVVAADERLNKLKTGSLTPFLTQAMSLIGGLPVQVVRHLSRKSGVSVMYSEMRGPKDVKMTLFNKRVALREVMYSFGLGTDDLGVGFSSVSYDGKIHLILTLDKGIFNTKEKSDQFMQCILSEIEELQFGDSTNL</sequence>
<dbReference type="OrthoDB" id="619536at2759"/>
<dbReference type="InterPro" id="IPR009721">
    <property type="entry name" value="O-acyltransferase_WSD1_C"/>
</dbReference>
<evidence type="ECO:0000313" key="2">
    <source>
        <dbReference type="EMBL" id="ODM90536.1"/>
    </source>
</evidence>
<organism evidence="2 3">
    <name type="scientific">Orchesella cincta</name>
    <name type="common">Springtail</name>
    <name type="synonym">Podura cincta</name>
    <dbReference type="NCBI Taxonomy" id="48709"/>
    <lineage>
        <taxon>Eukaryota</taxon>
        <taxon>Metazoa</taxon>
        <taxon>Ecdysozoa</taxon>
        <taxon>Arthropoda</taxon>
        <taxon>Hexapoda</taxon>
        <taxon>Collembola</taxon>
        <taxon>Entomobryomorpha</taxon>
        <taxon>Entomobryoidea</taxon>
        <taxon>Orchesellidae</taxon>
        <taxon>Orchesellinae</taxon>
        <taxon>Orchesella</taxon>
    </lineage>
</organism>
<protein>
    <recommendedName>
        <fullName evidence="1">O-acyltransferase WSD1 C-terminal domain-containing protein</fullName>
    </recommendedName>
</protein>
<keyword evidence="3" id="KW-1185">Reference proteome</keyword>
<accession>A0A1D2MC08</accession>
<dbReference type="PANTHER" id="PTHR31650:SF1">
    <property type="entry name" value="WAX ESTER SYNTHASE_DIACYLGLYCEROL ACYLTRANSFERASE 4-RELATED"/>
    <property type="match status" value="1"/>
</dbReference>
<name>A0A1D2MC08_ORCCI</name>
<gene>
    <name evidence="2" type="ORF">Ocin01_16144</name>
</gene>
<evidence type="ECO:0000313" key="3">
    <source>
        <dbReference type="Proteomes" id="UP000094527"/>
    </source>
</evidence>